<evidence type="ECO:0000256" key="6">
    <source>
        <dbReference type="ARBA" id="ARBA00023128"/>
    </source>
</evidence>
<dbReference type="GO" id="GO:0005739">
    <property type="term" value="C:mitochondrion"/>
    <property type="evidence" value="ECO:0007669"/>
    <property type="project" value="UniProtKB-SubCell"/>
</dbReference>
<organism evidence="10 11">
    <name type="scientific">Cucurbita moschata</name>
    <name type="common">Winter crookneck squash</name>
    <name type="synonym">Cucurbita pepo var. moschata</name>
    <dbReference type="NCBI Taxonomy" id="3662"/>
    <lineage>
        <taxon>Eukaryota</taxon>
        <taxon>Viridiplantae</taxon>
        <taxon>Streptophyta</taxon>
        <taxon>Embryophyta</taxon>
        <taxon>Tracheophyta</taxon>
        <taxon>Spermatophyta</taxon>
        <taxon>Magnoliopsida</taxon>
        <taxon>eudicotyledons</taxon>
        <taxon>Gunneridae</taxon>
        <taxon>Pentapetalae</taxon>
        <taxon>rosids</taxon>
        <taxon>fabids</taxon>
        <taxon>Cucurbitales</taxon>
        <taxon>Cucurbitaceae</taxon>
        <taxon>Cucurbiteae</taxon>
        <taxon>Cucurbita</taxon>
    </lineage>
</organism>
<keyword evidence="7" id="KW-0456">Lyase</keyword>
<comment type="catalytic activity">
    <reaction evidence="8">
        <text>D-cysteine + H2O = hydrogen sulfide + pyruvate + NH4(+) + H(+)</text>
        <dbReference type="Rhea" id="RHEA:11268"/>
        <dbReference type="ChEBI" id="CHEBI:15361"/>
        <dbReference type="ChEBI" id="CHEBI:15377"/>
        <dbReference type="ChEBI" id="CHEBI:15378"/>
        <dbReference type="ChEBI" id="CHEBI:28938"/>
        <dbReference type="ChEBI" id="CHEBI:29919"/>
        <dbReference type="ChEBI" id="CHEBI:35236"/>
        <dbReference type="EC" id="4.4.1.15"/>
    </reaction>
</comment>
<dbReference type="KEGG" id="cmos:111449244"/>
<dbReference type="SUPFAM" id="SSF53686">
    <property type="entry name" value="Tryptophan synthase beta subunit-like PLP-dependent enzymes"/>
    <property type="match status" value="1"/>
</dbReference>
<comment type="similarity">
    <text evidence="3">Belongs to the ACC deaminase/D-cysteine desulfhydrase family.</text>
</comment>
<dbReference type="AlphaFoldDB" id="A0A6J1FZ47"/>
<comment type="subcellular location">
    <subcellularLocation>
        <location evidence="2">Mitochondrion</location>
    </subcellularLocation>
</comment>
<sequence>MRQAIPKMASARSVGSFTSLPYRPRDASSVFRPRRTVVQSRMGGSGFFFRDTKCRLLHSKTATSAMDNEYSSRKLTHSSQVVQFGGEDFVARLLDRQWALANPDSKINKVILSTEDTNLEDSPANHSCLAVDTNICTYNDLSRANASEQSFYVVRDDLLHPLINGNKARKLDGFLPLIEDNLVTDVVTCGGCQSAHAAATAVLCAERGLRSHLLLRGEQPELLTGYNLMSTIYGNVTYVPRSIYANREKMLKTQAELVAGSSGSILWFDDVFQSSIMKQPCSTTNSLPVDYDFHIRARKYERKVVVINEGAGDSIALLGLIRLVNYLSQDHLLGKQRAIKFVVDAGTGTTAIGLGLGALCLGLPWEVTAVMLADRIDGYKRQEKRLISEFKKHFGYPIGLGEDEVNGGIVNWVERFRPRKFGNVLDGEVEICKQIAQETGILVDPIYTLAAWEMATFLSQKGAKVKADVVMLHTGGTLGMFGIAQRYKSYFNNLKNV</sequence>
<protein>
    <recommendedName>
        <fullName evidence="9">D-cysteine desulfhydrase</fullName>
        <ecNumber evidence="9">4.4.1.15</ecNumber>
    </recommendedName>
</protein>
<proteinExistence type="inferred from homology"/>
<evidence type="ECO:0000256" key="9">
    <source>
        <dbReference type="ARBA" id="ARBA00066823"/>
    </source>
</evidence>
<dbReference type="Proteomes" id="UP000504609">
    <property type="component" value="Unplaced"/>
</dbReference>
<accession>A0A6J1FZ47</accession>
<dbReference type="FunFam" id="3.40.50.1100:FF:000081">
    <property type="entry name" value="D-cysteine desulfhydrase 2 mitochondrial"/>
    <property type="match status" value="1"/>
</dbReference>
<dbReference type="InterPro" id="IPR027278">
    <property type="entry name" value="ACCD_DCysDesulf"/>
</dbReference>
<evidence type="ECO:0000313" key="10">
    <source>
        <dbReference type="Proteomes" id="UP000504609"/>
    </source>
</evidence>
<evidence type="ECO:0000256" key="5">
    <source>
        <dbReference type="ARBA" id="ARBA00022946"/>
    </source>
</evidence>
<dbReference type="PANTHER" id="PTHR43780">
    <property type="entry name" value="1-AMINOCYCLOPROPANE-1-CARBOXYLATE DEAMINASE-RELATED"/>
    <property type="match status" value="1"/>
</dbReference>
<keyword evidence="6" id="KW-0496">Mitochondrion</keyword>
<dbReference type="GeneID" id="111449244"/>
<evidence type="ECO:0000256" key="1">
    <source>
        <dbReference type="ARBA" id="ARBA00001933"/>
    </source>
</evidence>
<evidence type="ECO:0000256" key="4">
    <source>
        <dbReference type="ARBA" id="ARBA00022898"/>
    </source>
</evidence>
<dbReference type="RefSeq" id="XP_022944821.1">
    <property type="nucleotide sequence ID" value="XM_023089053.1"/>
</dbReference>
<dbReference type="EC" id="4.4.1.15" evidence="9"/>
<name>A0A6J1FZ47_CUCMO</name>
<keyword evidence="4" id="KW-0663">Pyridoxal phosphate</keyword>
<dbReference type="Gene3D" id="3.40.50.1100">
    <property type="match status" value="2"/>
</dbReference>
<evidence type="ECO:0000256" key="3">
    <source>
        <dbReference type="ARBA" id="ARBA00008639"/>
    </source>
</evidence>
<keyword evidence="5" id="KW-0809">Transit peptide</keyword>
<evidence type="ECO:0000256" key="7">
    <source>
        <dbReference type="ARBA" id="ARBA00023239"/>
    </source>
</evidence>
<evidence type="ECO:0000313" key="11">
    <source>
        <dbReference type="RefSeq" id="XP_022944821.1"/>
    </source>
</evidence>
<dbReference type="PANTHER" id="PTHR43780:SF7">
    <property type="entry name" value="D-CYSTEINE DESULFHYDRASE 2, MITOCHONDRIAL"/>
    <property type="match status" value="1"/>
</dbReference>
<reference evidence="11" key="1">
    <citation type="submission" date="2025-08" db="UniProtKB">
        <authorList>
            <consortium name="RefSeq"/>
        </authorList>
    </citation>
    <scope>IDENTIFICATION</scope>
    <source>
        <tissue evidence="11">Young leaves</tissue>
    </source>
</reference>
<evidence type="ECO:0000256" key="2">
    <source>
        <dbReference type="ARBA" id="ARBA00004173"/>
    </source>
</evidence>
<dbReference type="GO" id="GO:0019148">
    <property type="term" value="F:D-cysteine desulfhydrase activity"/>
    <property type="evidence" value="ECO:0007669"/>
    <property type="project" value="UniProtKB-EC"/>
</dbReference>
<dbReference type="FunFam" id="3.40.50.1100:FF:000050">
    <property type="entry name" value="D-cysteine desulfhydrase 2, mitochondrial"/>
    <property type="match status" value="1"/>
</dbReference>
<gene>
    <name evidence="11" type="primary">LOC111449244</name>
</gene>
<dbReference type="InterPro" id="IPR036052">
    <property type="entry name" value="TrpB-like_PALP_sf"/>
</dbReference>
<keyword evidence="10" id="KW-1185">Reference proteome</keyword>
<evidence type="ECO:0000256" key="8">
    <source>
        <dbReference type="ARBA" id="ARBA00050761"/>
    </source>
</evidence>
<comment type="cofactor">
    <cofactor evidence="1">
        <name>pyridoxal 5'-phosphate</name>
        <dbReference type="ChEBI" id="CHEBI:597326"/>
    </cofactor>
</comment>